<evidence type="ECO:0000256" key="1">
    <source>
        <dbReference type="SAM" id="MobiDB-lite"/>
    </source>
</evidence>
<proteinExistence type="predicted"/>
<evidence type="ECO:0000313" key="3">
    <source>
        <dbReference type="Proteomes" id="UP001519460"/>
    </source>
</evidence>
<protein>
    <submittedName>
        <fullName evidence="2">Uncharacterized protein</fullName>
    </submittedName>
</protein>
<sequence>MSKTLRVHSFSDPNSLPSDQEECQRANWSQNLAFILSERVNQGELFVLYVIERLRLGKRRVQLVHTAALQMGSGSKAFWEPA</sequence>
<dbReference type="Proteomes" id="UP001519460">
    <property type="component" value="Unassembled WGS sequence"/>
</dbReference>
<name>A0ABD0LXK0_9CAEN</name>
<accession>A0ABD0LXK0</accession>
<gene>
    <name evidence="2" type="ORF">BaRGS_00004245</name>
</gene>
<dbReference type="EMBL" id="JACVVK020000015">
    <property type="protein sequence ID" value="KAK7504379.1"/>
    <property type="molecule type" value="Genomic_DNA"/>
</dbReference>
<evidence type="ECO:0000313" key="2">
    <source>
        <dbReference type="EMBL" id="KAK7504379.1"/>
    </source>
</evidence>
<dbReference type="AlphaFoldDB" id="A0ABD0LXK0"/>
<organism evidence="2 3">
    <name type="scientific">Batillaria attramentaria</name>
    <dbReference type="NCBI Taxonomy" id="370345"/>
    <lineage>
        <taxon>Eukaryota</taxon>
        <taxon>Metazoa</taxon>
        <taxon>Spiralia</taxon>
        <taxon>Lophotrochozoa</taxon>
        <taxon>Mollusca</taxon>
        <taxon>Gastropoda</taxon>
        <taxon>Caenogastropoda</taxon>
        <taxon>Sorbeoconcha</taxon>
        <taxon>Cerithioidea</taxon>
        <taxon>Batillariidae</taxon>
        <taxon>Batillaria</taxon>
    </lineage>
</organism>
<comment type="caution">
    <text evidence="2">The sequence shown here is derived from an EMBL/GenBank/DDBJ whole genome shotgun (WGS) entry which is preliminary data.</text>
</comment>
<feature type="region of interest" description="Disordered" evidence="1">
    <location>
        <begin position="1"/>
        <end position="20"/>
    </location>
</feature>
<reference evidence="2 3" key="1">
    <citation type="journal article" date="2023" name="Sci. Data">
        <title>Genome assembly of the Korean intertidal mud-creeper Batillaria attramentaria.</title>
        <authorList>
            <person name="Patra A.K."/>
            <person name="Ho P.T."/>
            <person name="Jun S."/>
            <person name="Lee S.J."/>
            <person name="Kim Y."/>
            <person name="Won Y.J."/>
        </authorList>
    </citation>
    <scope>NUCLEOTIDE SEQUENCE [LARGE SCALE GENOMIC DNA]</scope>
    <source>
        <strain evidence="2">Wonlab-2016</strain>
    </source>
</reference>
<keyword evidence="3" id="KW-1185">Reference proteome</keyword>